<feature type="compositionally biased region" description="Basic and acidic residues" evidence="1">
    <location>
        <begin position="474"/>
        <end position="484"/>
    </location>
</feature>
<feature type="domain" description="BTB" evidence="2">
    <location>
        <begin position="574"/>
        <end position="633"/>
    </location>
</feature>
<dbReference type="PROSITE" id="PS50097">
    <property type="entry name" value="BTB"/>
    <property type="match status" value="1"/>
</dbReference>
<dbReference type="OrthoDB" id="194443at2759"/>
<evidence type="ECO:0000256" key="1">
    <source>
        <dbReference type="SAM" id="MobiDB-lite"/>
    </source>
</evidence>
<comment type="caution">
    <text evidence="3">The sequence shown here is derived from an EMBL/GenBank/DDBJ whole genome shotgun (WGS) entry which is preliminary data.</text>
</comment>
<dbReference type="Gene3D" id="3.30.710.10">
    <property type="entry name" value="Potassium Channel Kv1.1, Chain A"/>
    <property type="match status" value="1"/>
</dbReference>
<sequence length="746" mass="80475">MSSSTTTTNTPTRNAESPRSRHNIASTMATTPAFAFMGQGTSSATVAARVTPAAASGTTAAPSTTTMTTVTSAAAAGVAATSSSTTTTVPTWTNGTSAAVTTAVPATGVPAPFSGLIFGAPATGTLALPSATTAVTGGGTATPLFAAGGTTTIPSGSGSATGQTPAVPTTTTTTHTAGRFTPARLGDTASNLWGTNVSTNATNLFGNQAASMRLGSAGTPPGPGRFFNNFATRPSLALATTQPATTSTSIFTPSFTSQAPQLQCTKEIRFRFEWAPENISILLGIGLTQQFRVREGDVDTLQCSLLQTPDTFKMTLEFATNHKGNNQSWLQTLSVFTVDQKRLTSTAVFWPSARQFHCSWPKSETTLVKNAEGRYGVDVLLSSEKSGVKFNPTTSTTYTDHCDSILGKMLDDPSSYDVFFEFDPPESFSESEVEIGASDSETGFVEKIEIEDEGYQQEDDGNVGVREFKTTFADRTERSIKEPGEPSSTPLLDTKSTAEPTDGVDRGHDKDRGRDRGLQWPLDKVDLHDEEAYVDAFDAKVMTGAEHVYTALDNTSNALITPPTTTKSRTPIVETLGAHKLVLSQYEYFKTMFSSSFAEGGPGIKRIKIKDSDIHCFRLLIQFLYLGRLRLWNAPTVLTQDCPMVKHQPSWEDVYLIADRYSIAELKEMAGTRIIQGLSSEWAVPFLFRTGYLFEEMRHALIKYVVKNNMDEISHKKTQEAYFSHPECTAIFGEIIAELWTSKSFH</sequence>
<reference evidence="3" key="1">
    <citation type="journal article" date="2020" name="Fungal Divers.">
        <title>Resolving the Mortierellaceae phylogeny through synthesis of multi-gene phylogenetics and phylogenomics.</title>
        <authorList>
            <person name="Vandepol N."/>
            <person name="Liber J."/>
            <person name="Desiro A."/>
            <person name="Na H."/>
            <person name="Kennedy M."/>
            <person name="Barry K."/>
            <person name="Grigoriev I.V."/>
            <person name="Miller A.N."/>
            <person name="O'Donnell K."/>
            <person name="Stajich J.E."/>
            <person name="Bonito G."/>
        </authorList>
    </citation>
    <scope>NUCLEOTIDE SEQUENCE</scope>
    <source>
        <strain evidence="3">NRRL 6426</strain>
    </source>
</reference>
<feature type="compositionally biased region" description="Basic and acidic residues" evidence="1">
    <location>
        <begin position="503"/>
        <end position="517"/>
    </location>
</feature>
<dbReference type="Pfam" id="PF00651">
    <property type="entry name" value="BTB"/>
    <property type="match status" value="1"/>
</dbReference>
<proteinExistence type="predicted"/>
<name>A0A9P5S0F4_9FUNG</name>
<dbReference type="InterPro" id="IPR000210">
    <property type="entry name" value="BTB/POZ_dom"/>
</dbReference>
<dbReference type="InterPro" id="IPR011333">
    <property type="entry name" value="SKP1/BTB/POZ_sf"/>
</dbReference>
<dbReference type="EMBL" id="JAAAUQ010000436">
    <property type="protein sequence ID" value="KAF9150262.1"/>
    <property type="molecule type" value="Genomic_DNA"/>
</dbReference>
<protein>
    <recommendedName>
        <fullName evidence="2">BTB domain-containing protein</fullName>
    </recommendedName>
</protein>
<organism evidence="3 4">
    <name type="scientific">Linnemannia schmuckeri</name>
    <dbReference type="NCBI Taxonomy" id="64567"/>
    <lineage>
        <taxon>Eukaryota</taxon>
        <taxon>Fungi</taxon>
        <taxon>Fungi incertae sedis</taxon>
        <taxon>Mucoromycota</taxon>
        <taxon>Mortierellomycotina</taxon>
        <taxon>Mortierellomycetes</taxon>
        <taxon>Mortierellales</taxon>
        <taxon>Mortierellaceae</taxon>
        <taxon>Linnemannia</taxon>
    </lineage>
</organism>
<dbReference type="AlphaFoldDB" id="A0A9P5S0F4"/>
<feature type="compositionally biased region" description="Low complexity" evidence="1">
    <location>
        <begin position="1"/>
        <end position="12"/>
    </location>
</feature>
<feature type="region of interest" description="Disordered" evidence="1">
    <location>
        <begin position="474"/>
        <end position="517"/>
    </location>
</feature>
<feature type="region of interest" description="Disordered" evidence="1">
    <location>
        <begin position="155"/>
        <end position="185"/>
    </location>
</feature>
<feature type="compositionally biased region" description="Polar residues" evidence="1">
    <location>
        <begin position="486"/>
        <end position="499"/>
    </location>
</feature>
<feature type="compositionally biased region" description="Low complexity" evidence="1">
    <location>
        <begin position="155"/>
        <end position="183"/>
    </location>
</feature>
<accession>A0A9P5S0F4</accession>
<gene>
    <name evidence="3" type="ORF">BG015_007930</name>
</gene>
<evidence type="ECO:0000313" key="3">
    <source>
        <dbReference type="EMBL" id="KAF9150262.1"/>
    </source>
</evidence>
<dbReference type="CDD" id="cd18186">
    <property type="entry name" value="BTB_POZ_ZBTB_KLHL-like"/>
    <property type="match status" value="1"/>
</dbReference>
<keyword evidence="4" id="KW-1185">Reference proteome</keyword>
<dbReference type="PANTHER" id="PTHR24413">
    <property type="entry name" value="SPECKLE-TYPE POZ PROTEIN"/>
    <property type="match status" value="1"/>
</dbReference>
<dbReference type="Proteomes" id="UP000748756">
    <property type="component" value="Unassembled WGS sequence"/>
</dbReference>
<evidence type="ECO:0000313" key="4">
    <source>
        <dbReference type="Proteomes" id="UP000748756"/>
    </source>
</evidence>
<feature type="compositionally biased region" description="Polar residues" evidence="1">
    <location>
        <begin position="13"/>
        <end position="23"/>
    </location>
</feature>
<dbReference type="SUPFAM" id="SSF54695">
    <property type="entry name" value="POZ domain"/>
    <property type="match status" value="1"/>
</dbReference>
<feature type="region of interest" description="Disordered" evidence="1">
    <location>
        <begin position="1"/>
        <end position="23"/>
    </location>
</feature>
<evidence type="ECO:0000259" key="2">
    <source>
        <dbReference type="PROSITE" id="PS50097"/>
    </source>
</evidence>